<feature type="compositionally biased region" description="Polar residues" evidence="1">
    <location>
        <begin position="82"/>
        <end position="93"/>
    </location>
</feature>
<feature type="region of interest" description="Disordered" evidence="1">
    <location>
        <begin position="56"/>
        <end position="115"/>
    </location>
</feature>
<accession>A0A1D1V1I4</accession>
<evidence type="ECO:0000313" key="2">
    <source>
        <dbReference type="EMBL" id="GAU95696.1"/>
    </source>
</evidence>
<keyword evidence="3" id="KW-1185">Reference proteome</keyword>
<dbReference type="EMBL" id="BDGG01000003">
    <property type="protein sequence ID" value="GAU95696.1"/>
    <property type="molecule type" value="Genomic_DNA"/>
</dbReference>
<proteinExistence type="predicted"/>
<evidence type="ECO:0000256" key="1">
    <source>
        <dbReference type="SAM" id="MobiDB-lite"/>
    </source>
</evidence>
<name>A0A1D1V1I4_RAMVA</name>
<comment type="caution">
    <text evidence="2">The sequence shown here is derived from an EMBL/GenBank/DDBJ whole genome shotgun (WGS) entry which is preliminary data.</text>
</comment>
<organism evidence="2 3">
    <name type="scientific">Ramazzottius varieornatus</name>
    <name type="common">Water bear</name>
    <name type="synonym">Tardigrade</name>
    <dbReference type="NCBI Taxonomy" id="947166"/>
    <lineage>
        <taxon>Eukaryota</taxon>
        <taxon>Metazoa</taxon>
        <taxon>Ecdysozoa</taxon>
        <taxon>Tardigrada</taxon>
        <taxon>Eutardigrada</taxon>
        <taxon>Parachela</taxon>
        <taxon>Hypsibioidea</taxon>
        <taxon>Ramazzottiidae</taxon>
        <taxon>Ramazzottius</taxon>
    </lineage>
</organism>
<gene>
    <name evidence="2" type="primary">RvY_07274-1</name>
    <name evidence="2" type="synonym">RvY_07274.1</name>
    <name evidence="2" type="ORF">RvY_07274</name>
</gene>
<dbReference type="AlphaFoldDB" id="A0A1D1V1I4"/>
<evidence type="ECO:0000313" key="3">
    <source>
        <dbReference type="Proteomes" id="UP000186922"/>
    </source>
</evidence>
<feature type="compositionally biased region" description="Pro residues" evidence="1">
    <location>
        <begin position="67"/>
        <end position="81"/>
    </location>
</feature>
<protein>
    <submittedName>
        <fullName evidence="2">Uncharacterized protein</fullName>
    </submittedName>
</protein>
<sequence>MSRYEGLDQNIPLRLARFPAVVYPCVGNREMTARPRRINGSNVDKSFELLSVEGAGAGAGAGTTMGPEPPQPPNPPRPPNPSRSRTNKASNNGLMPPPPPKPPPNPPPNPKPGNPNCLASRRLTLEWAKVWFIRVCNSEAFIDLSLLITASCGEPLVMFKAAMSCSGDIFVGSRREALAGGAGRVSPWTQMPITAKAESVT</sequence>
<reference evidence="2 3" key="1">
    <citation type="journal article" date="2016" name="Nat. Commun.">
        <title>Extremotolerant tardigrade genome and improved radiotolerance of human cultured cells by tardigrade-unique protein.</title>
        <authorList>
            <person name="Hashimoto T."/>
            <person name="Horikawa D.D."/>
            <person name="Saito Y."/>
            <person name="Kuwahara H."/>
            <person name="Kozuka-Hata H."/>
            <person name="Shin-I T."/>
            <person name="Minakuchi Y."/>
            <person name="Ohishi K."/>
            <person name="Motoyama A."/>
            <person name="Aizu T."/>
            <person name="Enomoto A."/>
            <person name="Kondo K."/>
            <person name="Tanaka S."/>
            <person name="Hara Y."/>
            <person name="Koshikawa S."/>
            <person name="Sagara H."/>
            <person name="Miura T."/>
            <person name="Yokobori S."/>
            <person name="Miyagawa K."/>
            <person name="Suzuki Y."/>
            <person name="Kubo T."/>
            <person name="Oyama M."/>
            <person name="Kohara Y."/>
            <person name="Fujiyama A."/>
            <person name="Arakawa K."/>
            <person name="Katayama T."/>
            <person name="Toyoda A."/>
            <person name="Kunieda T."/>
        </authorList>
    </citation>
    <scope>NUCLEOTIDE SEQUENCE [LARGE SCALE GENOMIC DNA]</scope>
    <source>
        <strain evidence="2 3">YOKOZUNA-1</strain>
    </source>
</reference>
<dbReference type="Proteomes" id="UP000186922">
    <property type="component" value="Unassembled WGS sequence"/>
</dbReference>
<feature type="compositionally biased region" description="Pro residues" evidence="1">
    <location>
        <begin position="95"/>
        <end position="113"/>
    </location>
</feature>